<dbReference type="InterPro" id="IPR023393">
    <property type="entry name" value="START-like_dom_sf"/>
</dbReference>
<dbReference type="CDD" id="cd07812">
    <property type="entry name" value="SRPBCC"/>
    <property type="match status" value="1"/>
</dbReference>
<dbReference type="Gene3D" id="3.30.530.20">
    <property type="match status" value="1"/>
</dbReference>
<dbReference type="RefSeq" id="WP_163843875.1">
    <property type="nucleotide sequence ID" value="NZ_AP026975.1"/>
</dbReference>
<name>A0A6P1CNG9_9NOCA</name>
<organism evidence="1 2">
    <name type="scientific">Nocardia cyriacigeorgica</name>
    <dbReference type="NCBI Taxonomy" id="135487"/>
    <lineage>
        <taxon>Bacteria</taxon>
        <taxon>Bacillati</taxon>
        <taxon>Actinomycetota</taxon>
        <taxon>Actinomycetes</taxon>
        <taxon>Mycobacteriales</taxon>
        <taxon>Nocardiaceae</taxon>
        <taxon>Nocardia</taxon>
    </lineage>
</organism>
<dbReference type="SUPFAM" id="SSF55961">
    <property type="entry name" value="Bet v1-like"/>
    <property type="match status" value="1"/>
</dbReference>
<evidence type="ECO:0000313" key="1">
    <source>
        <dbReference type="EMBL" id="NEW32894.1"/>
    </source>
</evidence>
<sequence>MVEVRTEVSASPQQIFAVLADGWSYASWVVGASHIREVDSSWPQVGAQIHHRVGPWPLTIDDTTTVRAVDPPHSLELDAGLWPFGAAWIRLDLIEIAPGRTEIRMAEQAVRGPGRWLPGPAEGVLLAPRNKEALARLADIAVGKKQPSARS</sequence>
<comment type="caution">
    <text evidence="1">The sequence shown here is derived from an EMBL/GenBank/DDBJ whole genome shotgun (WGS) entry which is preliminary data.</text>
</comment>
<protein>
    <submittedName>
        <fullName evidence="1">SRPBCC family protein</fullName>
    </submittedName>
</protein>
<dbReference type="Pfam" id="PF10604">
    <property type="entry name" value="Polyketide_cyc2"/>
    <property type="match status" value="1"/>
</dbReference>
<dbReference type="AlphaFoldDB" id="A0A6P1CNG9"/>
<proteinExistence type="predicted"/>
<dbReference type="EMBL" id="JAAGVB010000012">
    <property type="protein sequence ID" value="NEW32894.1"/>
    <property type="molecule type" value="Genomic_DNA"/>
</dbReference>
<gene>
    <name evidence="1" type="ORF">GV791_10005</name>
</gene>
<dbReference type="Proteomes" id="UP000471166">
    <property type="component" value="Unassembled WGS sequence"/>
</dbReference>
<evidence type="ECO:0000313" key="2">
    <source>
        <dbReference type="Proteomes" id="UP000471166"/>
    </source>
</evidence>
<dbReference type="InterPro" id="IPR019587">
    <property type="entry name" value="Polyketide_cyclase/dehydratase"/>
</dbReference>
<accession>A0A6P1CNG9</accession>
<reference evidence="1 2" key="1">
    <citation type="submission" date="2020-01" db="EMBL/GenBank/DDBJ databases">
        <title>Genetics and antimicrobial susceptibilities of Nocardia species isolated from the soil; a comparison with species isolated from humans.</title>
        <authorList>
            <person name="Carrasco G."/>
            <person name="Monzon S."/>
            <person name="Sansegundo M."/>
            <person name="Garcia E."/>
            <person name="Garrido N."/>
            <person name="Medina M.J."/>
            <person name="Villalon P."/>
            <person name="Ramirez-Arocha A.C."/>
            <person name="Jimenez P."/>
            <person name="Cuesta I."/>
            <person name="Valdezate S."/>
        </authorList>
    </citation>
    <scope>NUCLEOTIDE SEQUENCE [LARGE SCALE GENOMIC DNA]</scope>
    <source>
        <strain evidence="1 2">CNM20110626</strain>
    </source>
</reference>